<evidence type="ECO:0000313" key="4">
    <source>
        <dbReference type="Proteomes" id="UP000812287"/>
    </source>
</evidence>
<feature type="compositionally biased region" description="Polar residues" evidence="1">
    <location>
        <begin position="308"/>
        <end position="326"/>
    </location>
</feature>
<evidence type="ECO:0000313" key="3">
    <source>
        <dbReference type="EMBL" id="KAG7446160.1"/>
    </source>
</evidence>
<keyword evidence="4" id="KW-1185">Reference proteome</keyword>
<dbReference type="AlphaFoldDB" id="A0A9P7VTJ0"/>
<evidence type="ECO:0000256" key="2">
    <source>
        <dbReference type="SAM" id="Phobius"/>
    </source>
</evidence>
<accession>A0A9P7VTJ0</accession>
<feature type="region of interest" description="Disordered" evidence="1">
    <location>
        <begin position="284"/>
        <end position="388"/>
    </location>
</feature>
<dbReference type="OrthoDB" id="3039272at2759"/>
<organism evidence="3 4">
    <name type="scientific">Guyanagaster necrorhizus</name>
    <dbReference type="NCBI Taxonomy" id="856835"/>
    <lineage>
        <taxon>Eukaryota</taxon>
        <taxon>Fungi</taxon>
        <taxon>Dikarya</taxon>
        <taxon>Basidiomycota</taxon>
        <taxon>Agaricomycotina</taxon>
        <taxon>Agaricomycetes</taxon>
        <taxon>Agaricomycetidae</taxon>
        <taxon>Agaricales</taxon>
        <taxon>Marasmiineae</taxon>
        <taxon>Physalacriaceae</taxon>
        <taxon>Guyanagaster</taxon>
    </lineage>
</organism>
<evidence type="ECO:0008006" key="5">
    <source>
        <dbReference type="Google" id="ProtNLM"/>
    </source>
</evidence>
<dbReference type="RefSeq" id="XP_043039660.1">
    <property type="nucleotide sequence ID" value="XM_043186370.1"/>
</dbReference>
<dbReference type="EMBL" id="MU250535">
    <property type="protein sequence ID" value="KAG7446160.1"/>
    <property type="molecule type" value="Genomic_DNA"/>
</dbReference>
<proteinExistence type="predicted"/>
<keyword evidence="2" id="KW-0472">Membrane</keyword>
<keyword evidence="2" id="KW-0812">Transmembrane</keyword>
<feature type="region of interest" description="Disordered" evidence="1">
    <location>
        <begin position="78"/>
        <end position="163"/>
    </location>
</feature>
<name>A0A9P7VTJ0_9AGAR</name>
<feature type="transmembrane region" description="Helical" evidence="2">
    <location>
        <begin position="252"/>
        <end position="275"/>
    </location>
</feature>
<dbReference type="Proteomes" id="UP000812287">
    <property type="component" value="Unassembled WGS sequence"/>
</dbReference>
<feature type="compositionally biased region" description="Low complexity" evidence="1">
    <location>
        <begin position="346"/>
        <end position="368"/>
    </location>
</feature>
<comment type="caution">
    <text evidence="3">The sequence shown here is derived from an EMBL/GenBank/DDBJ whole genome shotgun (WGS) entry which is preliminary data.</text>
</comment>
<gene>
    <name evidence="3" type="ORF">BT62DRAFT_932525</name>
</gene>
<dbReference type="GeneID" id="66108667"/>
<keyword evidence="2" id="KW-1133">Transmembrane helix</keyword>
<protein>
    <recommendedName>
        <fullName evidence="5">Transmembrane protein</fullName>
    </recommendedName>
</protein>
<reference evidence="3" key="1">
    <citation type="submission" date="2020-11" db="EMBL/GenBank/DDBJ databases">
        <title>Adaptations for nitrogen fixation in a non-lichenized fungal sporocarp promotes dispersal by wood-feeding termites.</title>
        <authorList>
            <consortium name="DOE Joint Genome Institute"/>
            <person name="Koch R.A."/>
            <person name="Yoon G."/>
            <person name="Arayal U."/>
            <person name="Lail K."/>
            <person name="Amirebrahimi M."/>
            <person name="Labutti K."/>
            <person name="Lipzen A."/>
            <person name="Riley R."/>
            <person name="Barry K."/>
            <person name="Henrissat B."/>
            <person name="Grigoriev I.V."/>
            <person name="Herr J.R."/>
            <person name="Aime M.C."/>
        </authorList>
    </citation>
    <scope>NUCLEOTIDE SEQUENCE</scope>
    <source>
        <strain evidence="3">MCA 3950</strain>
    </source>
</reference>
<evidence type="ECO:0000256" key="1">
    <source>
        <dbReference type="SAM" id="MobiDB-lite"/>
    </source>
</evidence>
<sequence>MPLDVTIVATPIAVAKGAHLSSFTETALATRMPYRMMKQRPQLSSPPWQQCNMLGRQETTSTNESTWTSITILPTSTTADASSSVTSMTTTSSWTTSSTATASNSNSTSSESFLSTSNASLSSTMLSTTSEPASSTSSYATSTESESPFSTSSSSAVSAPSPTSSSFIFPSSPTSYSWASPSTYWPMPATSWYTVVSTSWVAEPETVTRVSGSSTSARSSQFFASTTTITSTGLLSTNTPDEGNSLSRNTGAIIGIAVAVAVVVMLIAIGAFFACRKYRRSASEPWTKQPQFMPSWRPPLEGDDGSSIGATVTATSTVGHRMSSGQIPYIDPREMGPPSSEGMATSSHGHSSHESSSYALLSRSRSSSVGKHMRAEEAPSEEEESLGRLHARRPLQVSDLVIPPVPRIPSAIQLLPTSPISSASSAYPSSLLNPPPPLPFAPPASAYAVQSSSSWPPPPMQVPSFETRAREGLLHPSVGLEQSESVTSFRDHMDYSRPILPRRIDRGEEDSI</sequence>